<feature type="compositionally biased region" description="Polar residues" evidence="1">
    <location>
        <begin position="1342"/>
        <end position="1355"/>
    </location>
</feature>
<dbReference type="PROSITE" id="PS50092">
    <property type="entry name" value="TSP1"/>
    <property type="match status" value="1"/>
</dbReference>
<accession>A0AAW1QKM9</accession>
<proteinExistence type="predicted"/>
<sequence length="1610" mass="162516">MIEPKTYRRIPASILICLILPAVLALGPALQVPTVELSLDGALTLAASVGRTDKGSAFSYADRSSRLRSLLQAPDTAAPSSFSSASCIVQAYNCPGCQTVSPDLYSAITAGNCTALTAFTLYLCNNETLISTEVIAAIRTGQCQPECLQGGQQQRCSQYVPGAPALAPYMAISAQLAPSLSASAPGLSSSAAPESPSPASIVSPAPPPSETTFQLSPNIVASPSPVASGPASSRTVSAAGPASAIQFAGASNFAPVTPASGPAVAPTCPAGTQQPLWACGCTTFAPAAYAAIRASAAAGTCADQSATLSLYICASYLVQPSAYQAITSGSCRLLCDQQIGTCSAGAPGPAPTLQPQAAAPGSSPESQLTALPPSPAASTVCPPGSGQPSYQCGCNTLTPLALADIQQAAANGSCSDRSADLGVYICGSLLLQPDTYAAATNGSCQLQCGAPSQVCGALSAAPGPASAVPGPSQTPAMLADIAPAPGLPSACPSSSQTVICSLNGCNETFRPDLFAAISTANCRPVMSAYLCGCCDLVAADTYAAAVNGTCKAGCTAQSGGSLPCASGTGSAPALAPSTVDAALPSGPGRSMRSSSSVLFAQSVSEAPAPSTGGDGNDYKLETGPWSRCDAGTGCVGTEQASGEEAMRPLYCIAQNNGLPVPSAKCSYNISDLPDLSRPCGTGPACSTGYYWQTGTWSACSASCGANGLSTRTATCKGPEGNEIVDDSQEYQTSNCAVGSPTTSPAQAPSSSAASITQGCLLADAMPSFALVYSSACLTEAGGLSNGSSISLVSMVEMVQAGGLSNGSSISLVSLAEMVQVPFSGAPSYGGPTSAPAPIAAAICCPQGAVDQTGRCCSSGTRTRSGVTTAVSQVGLLEAVDLSLKHFTRHYFGGARAALCFSQTNALVKNLLCLKYPRGVVDETGKCCSGDQPRLDSSGRCCTKGLDAAGTCGGNALVVDFTGQPCSGALDAGGLCCPQPLVVDDYGVCAGDSSSGVLILTFNILTTSTQGLKDTTSEEYLFFNSALASHVAIATGLSGSNMVLESLSASANAGRKLQGLGVAAHQRSLLQTGSTSQEIQAVVHMQPPNVDTPYNALVAKINDNLSSEPGPGGIALAGLVSISKQGLPDNGLCEIGELTTALPLVPSPVPSKDCLLTQHAVPMSAQGELCSGNGLPVAARGHKEDKTWIIALAVGVGGGFVLLVSLAALFAVVRRHNRKPRPLMASPESGRRSKSRTAGWSTPSKGSTTPSSASKSSSPSIEPGRYNIAETEDDPTSKSRIVYAGSLLSSGSVTDLTKWILGTASPRSPQQVSPGSGLRQRTGGMVSPSTYNAMQKQREAQPGNANPTVMDSQPSFTGSLTRAATAAFHTLTAGSFNWSDAGSNTSHTSSPSPTPSPSPSRRARKQQRKKAGSSSKALTFVEPGVGIQKPGSDDFAAVAQVKSGKAGKAGKGGKKGSGSPDVEAPRHSAGAPELISPRSDEEAGKGRRGKRGRKGKPPLSPGETSPAAASVKGSRGQSAMMVDESGGSSSSIMTTQSSLSLPRYDSRGDTEHLTPRLKGAREVAPADGKVDEKTPERSQKSHGRMVDIMQQSPTVAQAQRTSPGPLPYTSP</sequence>
<feature type="region of interest" description="Disordered" evidence="1">
    <location>
        <begin position="350"/>
        <end position="379"/>
    </location>
</feature>
<comment type="caution">
    <text evidence="4">The sequence shown here is derived from an EMBL/GenBank/DDBJ whole genome shotgun (WGS) entry which is preliminary data.</text>
</comment>
<feature type="transmembrane region" description="Helical" evidence="2">
    <location>
        <begin position="1187"/>
        <end position="1212"/>
    </location>
</feature>
<feature type="compositionally biased region" description="Basic residues" evidence="1">
    <location>
        <begin position="1485"/>
        <end position="1495"/>
    </location>
</feature>
<feature type="compositionally biased region" description="Low complexity" evidence="1">
    <location>
        <begin position="350"/>
        <end position="361"/>
    </location>
</feature>
<keyword evidence="2" id="KW-0812">Transmembrane</keyword>
<feature type="region of interest" description="Disordered" evidence="1">
    <location>
        <begin position="1220"/>
        <end position="1274"/>
    </location>
</feature>
<feature type="compositionally biased region" description="Low complexity" evidence="1">
    <location>
        <begin position="1240"/>
        <end position="1259"/>
    </location>
</feature>
<evidence type="ECO:0000256" key="1">
    <source>
        <dbReference type="SAM" id="MobiDB-lite"/>
    </source>
</evidence>
<feature type="chain" id="PRO_5043934752" evidence="3">
    <location>
        <begin position="26"/>
        <end position="1610"/>
    </location>
</feature>
<evidence type="ECO:0000256" key="2">
    <source>
        <dbReference type="SAM" id="Phobius"/>
    </source>
</evidence>
<feature type="compositionally biased region" description="Basic residues" evidence="1">
    <location>
        <begin position="1400"/>
        <end position="1410"/>
    </location>
</feature>
<name>A0AAW1QKM9_9CHLO</name>
<evidence type="ECO:0000313" key="4">
    <source>
        <dbReference type="EMBL" id="KAK9821661.1"/>
    </source>
</evidence>
<feature type="compositionally biased region" description="Low complexity" evidence="1">
    <location>
        <begin position="1524"/>
        <end position="1540"/>
    </location>
</feature>
<reference evidence="4 5" key="1">
    <citation type="journal article" date="2024" name="Nat. Commun.">
        <title>Phylogenomics reveals the evolutionary origins of lichenization in chlorophyte algae.</title>
        <authorList>
            <person name="Puginier C."/>
            <person name="Libourel C."/>
            <person name="Otte J."/>
            <person name="Skaloud P."/>
            <person name="Haon M."/>
            <person name="Grisel S."/>
            <person name="Petersen M."/>
            <person name="Berrin J.G."/>
            <person name="Delaux P.M."/>
            <person name="Dal Grande F."/>
            <person name="Keller J."/>
        </authorList>
    </citation>
    <scope>NUCLEOTIDE SEQUENCE [LARGE SCALE GENOMIC DNA]</scope>
    <source>
        <strain evidence="4 5">SAG 2145</strain>
    </source>
</reference>
<evidence type="ECO:0000313" key="5">
    <source>
        <dbReference type="Proteomes" id="UP001438707"/>
    </source>
</evidence>
<feature type="compositionally biased region" description="Basic and acidic residues" evidence="1">
    <location>
        <begin position="1543"/>
        <end position="1553"/>
    </location>
</feature>
<keyword evidence="3" id="KW-0732">Signal</keyword>
<feature type="compositionally biased region" description="Polar residues" evidence="1">
    <location>
        <begin position="1588"/>
        <end position="1601"/>
    </location>
</feature>
<dbReference type="Proteomes" id="UP001438707">
    <property type="component" value="Unassembled WGS sequence"/>
</dbReference>
<feature type="region of interest" description="Disordered" evidence="1">
    <location>
        <begin position="1303"/>
        <end position="1355"/>
    </location>
</feature>
<feature type="compositionally biased region" description="Polar residues" evidence="1">
    <location>
        <begin position="1304"/>
        <end position="1313"/>
    </location>
</feature>
<gene>
    <name evidence="4" type="ORF">WJX74_005955</name>
</gene>
<dbReference type="EMBL" id="JALJOS010000036">
    <property type="protein sequence ID" value="KAK9821661.1"/>
    <property type="molecule type" value="Genomic_DNA"/>
</dbReference>
<dbReference type="InterPro" id="IPR000884">
    <property type="entry name" value="TSP1_rpt"/>
</dbReference>
<keyword evidence="2" id="KW-1133">Transmembrane helix</keyword>
<keyword evidence="5" id="KW-1185">Reference proteome</keyword>
<dbReference type="SUPFAM" id="SSF82895">
    <property type="entry name" value="TSP-1 type 1 repeat"/>
    <property type="match status" value="1"/>
</dbReference>
<feature type="compositionally biased region" description="Low complexity" evidence="1">
    <location>
        <begin position="185"/>
        <end position="203"/>
    </location>
</feature>
<organism evidence="4 5">
    <name type="scientific">Apatococcus lobatus</name>
    <dbReference type="NCBI Taxonomy" id="904363"/>
    <lineage>
        <taxon>Eukaryota</taxon>
        <taxon>Viridiplantae</taxon>
        <taxon>Chlorophyta</taxon>
        <taxon>core chlorophytes</taxon>
        <taxon>Trebouxiophyceae</taxon>
        <taxon>Chlorellales</taxon>
        <taxon>Chlorellaceae</taxon>
        <taxon>Apatococcus</taxon>
    </lineage>
</organism>
<feature type="region of interest" description="Disordered" evidence="1">
    <location>
        <begin position="185"/>
        <end position="216"/>
    </location>
</feature>
<dbReference type="Pfam" id="PF19030">
    <property type="entry name" value="TSP1_ADAMTS"/>
    <property type="match status" value="1"/>
</dbReference>
<feature type="compositionally biased region" description="Basic and acidic residues" evidence="1">
    <location>
        <begin position="1567"/>
        <end position="1578"/>
    </location>
</feature>
<feature type="region of interest" description="Disordered" evidence="1">
    <location>
        <begin position="1378"/>
        <end position="1610"/>
    </location>
</feature>
<evidence type="ECO:0000256" key="3">
    <source>
        <dbReference type="SAM" id="SignalP"/>
    </source>
</evidence>
<keyword evidence="2" id="KW-0472">Membrane</keyword>
<feature type="signal peptide" evidence="3">
    <location>
        <begin position="1"/>
        <end position="25"/>
    </location>
</feature>
<dbReference type="InterPro" id="IPR036383">
    <property type="entry name" value="TSP1_rpt_sf"/>
</dbReference>
<protein>
    <submittedName>
        <fullName evidence="4">Uncharacterized protein</fullName>
    </submittedName>
</protein>